<name>A0AAE3ZBT9_9ACTN</name>
<dbReference type="Gene3D" id="1.20.1260.10">
    <property type="match status" value="1"/>
</dbReference>
<evidence type="ECO:0000313" key="2">
    <source>
        <dbReference type="EMBL" id="MDR7300649.1"/>
    </source>
</evidence>
<reference evidence="2" key="1">
    <citation type="submission" date="2023-07" db="EMBL/GenBank/DDBJ databases">
        <title>Sequencing the genomes of 1000 actinobacteria strains.</title>
        <authorList>
            <person name="Klenk H.-P."/>
        </authorList>
    </citation>
    <scope>NUCLEOTIDE SEQUENCE</scope>
    <source>
        <strain evidence="2">DSM 45977</strain>
    </source>
</reference>
<dbReference type="SUPFAM" id="SSF47240">
    <property type="entry name" value="Ferritin-like"/>
    <property type="match status" value="1"/>
</dbReference>
<accession>A0AAE3ZBT9</accession>
<comment type="caution">
    <text evidence="2">The sequence shown here is derived from an EMBL/GenBank/DDBJ whole genome shotgun (WGS) entry which is preliminary data.</text>
</comment>
<sequence length="150" mass="16481">MSKPQLSEQAVSALQRALRAEHAAIWIHGLAGAFASEQRVDSAVAEAVRKHRQFRETTEQLLQEAGIKPAPAEPAYSVPQQPTDQTSAIRLLITAEHDCTIGWRSVLETTEVSRLRRHALDALTTASARATRWRITIGDQPAVLAFPGRP</sequence>
<dbReference type="Proteomes" id="UP001180845">
    <property type="component" value="Unassembled WGS sequence"/>
</dbReference>
<organism evidence="2 3">
    <name type="scientific">Haloactinomyces albus</name>
    <dbReference type="NCBI Taxonomy" id="1352928"/>
    <lineage>
        <taxon>Bacteria</taxon>
        <taxon>Bacillati</taxon>
        <taxon>Actinomycetota</taxon>
        <taxon>Actinomycetes</taxon>
        <taxon>Actinopolysporales</taxon>
        <taxon>Actinopolysporaceae</taxon>
        <taxon>Haloactinomyces</taxon>
    </lineage>
</organism>
<dbReference type="AlphaFoldDB" id="A0AAE3ZBT9"/>
<protein>
    <recommendedName>
        <fullName evidence="1">DUF4439 domain-containing protein</fullName>
    </recommendedName>
</protein>
<dbReference type="InterPro" id="IPR029447">
    <property type="entry name" value="DUF4439"/>
</dbReference>
<gene>
    <name evidence="2" type="ORF">JOF55_000830</name>
</gene>
<dbReference type="RefSeq" id="WP_310269762.1">
    <property type="nucleotide sequence ID" value="NZ_JAVDXW010000001.1"/>
</dbReference>
<dbReference type="CDD" id="cd00657">
    <property type="entry name" value="Ferritin_like"/>
    <property type="match status" value="1"/>
</dbReference>
<dbReference type="InterPro" id="IPR012347">
    <property type="entry name" value="Ferritin-like"/>
</dbReference>
<proteinExistence type="predicted"/>
<evidence type="ECO:0000313" key="3">
    <source>
        <dbReference type="Proteomes" id="UP001180845"/>
    </source>
</evidence>
<dbReference type="InterPro" id="IPR009078">
    <property type="entry name" value="Ferritin-like_SF"/>
</dbReference>
<keyword evidence="3" id="KW-1185">Reference proteome</keyword>
<dbReference type="EMBL" id="JAVDXW010000001">
    <property type="protein sequence ID" value="MDR7300649.1"/>
    <property type="molecule type" value="Genomic_DNA"/>
</dbReference>
<feature type="domain" description="DUF4439" evidence="1">
    <location>
        <begin position="13"/>
        <end position="150"/>
    </location>
</feature>
<dbReference type="Pfam" id="PF14530">
    <property type="entry name" value="DUF4439"/>
    <property type="match status" value="1"/>
</dbReference>
<evidence type="ECO:0000259" key="1">
    <source>
        <dbReference type="Pfam" id="PF14530"/>
    </source>
</evidence>